<keyword evidence="8" id="KW-0547">Nucleotide-binding</keyword>
<dbReference type="Gene3D" id="1.10.287.130">
    <property type="match status" value="1"/>
</dbReference>
<dbReference type="PROSITE" id="PS50885">
    <property type="entry name" value="HAMP"/>
    <property type="match status" value="1"/>
</dbReference>
<evidence type="ECO:0000256" key="12">
    <source>
        <dbReference type="ARBA" id="ARBA00023012"/>
    </source>
</evidence>
<dbReference type="AlphaFoldDB" id="A0A1I0RQU5"/>
<dbReference type="SMART" id="SM00304">
    <property type="entry name" value="HAMP"/>
    <property type="match status" value="1"/>
</dbReference>
<dbReference type="Pfam" id="PF00672">
    <property type="entry name" value="HAMP"/>
    <property type="match status" value="1"/>
</dbReference>
<feature type="domain" description="Histidine kinase" evidence="15">
    <location>
        <begin position="259"/>
        <end position="475"/>
    </location>
</feature>
<dbReference type="Gene3D" id="3.30.565.10">
    <property type="entry name" value="Histidine kinase-like ATPase, C-terminal domain"/>
    <property type="match status" value="1"/>
</dbReference>
<evidence type="ECO:0000256" key="3">
    <source>
        <dbReference type="ARBA" id="ARBA00012438"/>
    </source>
</evidence>
<dbReference type="SUPFAM" id="SSF55874">
    <property type="entry name" value="ATPase domain of HSP90 chaperone/DNA topoisomerase II/histidine kinase"/>
    <property type="match status" value="1"/>
</dbReference>
<dbReference type="RefSeq" id="WP_092457461.1">
    <property type="nucleotide sequence ID" value="NZ_FOJI01000021.1"/>
</dbReference>
<feature type="transmembrane region" description="Helical" evidence="14">
    <location>
        <begin position="163"/>
        <end position="186"/>
    </location>
</feature>
<evidence type="ECO:0000256" key="1">
    <source>
        <dbReference type="ARBA" id="ARBA00000085"/>
    </source>
</evidence>
<dbReference type="Gene3D" id="6.10.340.10">
    <property type="match status" value="1"/>
</dbReference>
<dbReference type="SUPFAM" id="SSF158472">
    <property type="entry name" value="HAMP domain-like"/>
    <property type="match status" value="1"/>
</dbReference>
<keyword evidence="18" id="KW-1185">Reference proteome</keyword>
<dbReference type="PANTHER" id="PTHR45528">
    <property type="entry name" value="SENSOR HISTIDINE KINASE CPXA"/>
    <property type="match status" value="1"/>
</dbReference>
<evidence type="ECO:0000256" key="13">
    <source>
        <dbReference type="ARBA" id="ARBA00023136"/>
    </source>
</evidence>
<evidence type="ECO:0000259" key="16">
    <source>
        <dbReference type="PROSITE" id="PS50885"/>
    </source>
</evidence>
<evidence type="ECO:0000256" key="8">
    <source>
        <dbReference type="ARBA" id="ARBA00022741"/>
    </source>
</evidence>
<keyword evidence="11 14" id="KW-1133">Transmembrane helix</keyword>
<dbReference type="InterPro" id="IPR005467">
    <property type="entry name" value="His_kinase_dom"/>
</dbReference>
<organism evidence="17 18">
    <name type="scientific">[Clostridium] fimetarium</name>
    <dbReference type="NCBI Taxonomy" id="99656"/>
    <lineage>
        <taxon>Bacteria</taxon>
        <taxon>Bacillati</taxon>
        <taxon>Bacillota</taxon>
        <taxon>Clostridia</taxon>
        <taxon>Lachnospirales</taxon>
        <taxon>Lachnospiraceae</taxon>
    </lineage>
</organism>
<evidence type="ECO:0000256" key="4">
    <source>
        <dbReference type="ARBA" id="ARBA00022475"/>
    </source>
</evidence>
<dbReference type="EC" id="2.7.13.3" evidence="3"/>
<gene>
    <name evidence="17" type="ORF">SAMN05421659_12149</name>
</gene>
<dbReference type="STRING" id="99656.SAMN05421659_12149"/>
<dbReference type="InterPro" id="IPR003594">
    <property type="entry name" value="HATPase_dom"/>
</dbReference>
<protein>
    <recommendedName>
        <fullName evidence="3">histidine kinase</fullName>
        <ecNumber evidence="3">2.7.13.3</ecNumber>
    </recommendedName>
</protein>
<keyword evidence="13 14" id="KW-0472">Membrane</keyword>
<sequence>MTIKKRIFISNTVMVFGSLLILLFIAWGIVSLFKEKYLNENSQNVQLAENSYEVQGILINASSLDKDWTSISVALHNYGFELYVTDDNGNELYSNIKHSEMECLEGLLSDEKFDTDKVVLYYLENVTIAKEKINNNGDIKYFYAVNYPDKYAFLGVGRGMFEMFIILFLMICLFAIVGLLLSSQFFTKMLIKRILKPVEELKMAASRINEGNLDELIIYDNPDEFQEVCSTFNNMQKHLKEGMEKNATYEKARTDMISGISHDLRTPLTSVKGYIKGIKDGVANTSEKQEQYLNIAYKKACEMDILLQNLFYFSKLDTGNMPFYKQDIELSKWISSYVKEKSEELLQKNIILIFEPDRFEHKVSIDVEQIKRVFDNVIENSVKYVDVDDIILELRLFKEDTKVCICISDNGHGIEDEKLPLLFEQFYRGDESRNSKNDGNGLGLYICRYIIEEHCGTIEAKNQNGLSIYIRLPEK</sequence>
<dbReference type="InterPro" id="IPR003660">
    <property type="entry name" value="HAMP_dom"/>
</dbReference>
<evidence type="ECO:0000256" key="14">
    <source>
        <dbReference type="SAM" id="Phobius"/>
    </source>
</evidence>
<dbReference type="GO" id="GO:0005886">
    <property type="term" value="C:plasma membrane"/>
    <property type="evidence" value="ECO:0007669"/>
    <property type="project" value="UniProtKB-SubCell"/>
</dbReference>
<dbReference type="Pfam" id="PF00512">
    <property type="entry name" value="HisKA"/>
    <property type="match status" value="1"/>
</dbReference>
<evidence type="ECO:0000256" key="5">
    <source>
        <dbReference type="ARBA" id="ARBA00022553"/>
    </source>
</evidence>
<dbReference type="PANTHER" id="PTHR45528:SF1">
    <property type="entry name" value="SENSOR HISTIDINE KINASE CPXA"/>
    <property type="match status" value="1"/>
</dbReference>
<dbReference type="InterPro" id="IPR003661">
    <property type="entry name" value="HisK_dim/P_dom"/>
</dbReference>
<dbReference type="OrthoDB" id="335833at2"/>
<evidence type="ECO:0000256" key="11">
    <source>
        <dbReference type="ARBA" id="ARBA00022989"/>
    </source>
</evidence>
<dbReference type="CDD" id="cd00082">
    <property type="entry name" value="HisKA"/>
    <property type="match status" value="1"/>
</dbReference>
<comment type="subcellular location">
    <subcellularLocation>
        <location evidence="2">Cell membrane</location>
        <topology evidence="2">Multi-pass membrane protein</topology>
    </subcellularLocation>
</comment>
<dbReference type="SMART" id="SM00388">
    <property type="entry name" value="HisKA"/>
    <property type="match status" value="1"/>
</dbReference>
<evidence type="ECO:0000256" key="10">
    <source>
        <dbReference type="ARBA" id="ARBA00022840"/>
    </source>
</evidence>
<dbReference type="InterPro" id="IPR050398">
    <property type="entry name" value="HssS/ArlS-like"/>
</dbReference>
<dbReference type="InterPro" id="IPR004358">
    <property type="entry name" value="Sig_transdc_His_kin-like_C"/>
</dbReference>
<feature type="domain" description="HAMP" evidence="16">
    <location>
        <begin position="192"/>
        <end position="244"/>
    </location>
</feature>
<dbReference type="SUPFAM" id="SSF47384">
    <property type="entry name" value="Homodimeric domain of signal transducing histidine kinase"/>
    <property type="match status" value="1"/>
</dbReference>
<dbReference type="PRINTS" id="PR00344">
    <property type="entry name" value="BCTRLSENSOR"/>
</dbReference>
<dbReference type="InterPro" id="IPR036097">
    <property type="entry name" value="HisK_dim/P_sf"/>
</dbReference>
<keyword evidence="9 17" id="KW-0418">Kinase</keyword>
<dbReference type="Proteomes" id="UP000199701">
    <property type="component" value="Unassembled WGS sequence"/>
</dbReference>
<reference evidence="17 18" key="1">
    <citation type="submission" date="2016-10" db="EMBL/GenBank/DDBJ databases">
        <authorList>
            <person name="de Groot N.N."/>
        </authorList>
    </citation>
    <scope>NUCLEOTIDE SEQUENCE [LARGE SCALE GENOMIC DNA]</scope>
    <source>
        <strain evidence="17 18">DSM 9179</strain>
    </source>
</reference>
<dbReference type="GO" id="GO:0005524">
    <property type="term" value="F:ATP binding"/>
    <property type="evidence" value="ECO:0007669"/>
    <property type="project" value="UniProtKB-KW"/>
</dbReference>
<keyword evidence="4" id="KW-1003">Cell membrane</keyword>
<proteinExistence type="predicted"/>
<dbReference type="CDD" id="cd06225">
    <property type="entry name" value="HAMP"/>
    <property type="match status" value="1"/>
</dbReference>
<dbReference type="PROSITE" id="PS50109">
    <property type="entry name" value="HIS_KIN"/>
    <property type="match status" value="1"/>
</dbReference>
<dbReference type="SMART" id="SM00387">
    <property type="entry name" value="HATPase_c"/>
    <property type="match status" value="1"/>
</dbReference>
<dbReference type="Pfam" id="PF02518">
    <property type="entry name" value="HATPase_c"/>
    <property type="match status" value="1"/>
</dbReference>
<dbReference type="EMBL" id="FOJI01000021">
    <property type="protein sequence ID" value="SEW43741.1"/>
    <property type="molecule type" value="Genomic_DNA"/>
</dbReference>
<evidence type="ECO:0000313" key="18">
    <source>
        <dbReference type="Proteomes" id="UP000199701"/>
    </source>
</evidence>
<dbReference type="GO" id="GO:0000155">
    <property type="term" value="F:phosphorelay sensor kinase activity"/>
    <property type="evidence" value="ECO:0007669"/>
    <property type="project" value="InterPro"/>
</dbReference>
<name>A0A1I0RQU5_9FIRM</name>
<accession>A0A1I0RQU5</accession>
<dbReference type="CDD" id="cd00075">
    <property type="entry name" value="HATPase"/>
    <property type="match status" value="1"/>
</dbReference>
<feature type="transmembrane region" description="Helical" evidence="14">
    <location>
        <begin position="12"/>
        <end position="33"/>
    </location>
</feature>
<keyword evidence="5" id="KW-0597">Phosphoprotein</keyword>
<evidence type="ECO:0000256" key="6">
    <source>
        <dbReference type="ARBA" id="ARBA00022679"/>
    </source>
</evidence>
<comment type="catalytic activity">
    <reaction evidence="1">
        <text>ATP + protein L-histidine = ADP + protein N-phospho-L-histidine.</text>
        <dbReference type="EC" id="2.7.13.3"/>
    </reaction>
</comment>
<keyword evidence="6" id="KW-0808">Transferase</keyword>
<dbReference type="InterPro" id="IPR036890">
    <property type="entry name" value="HATPase_C_sf"/>
</dbReference>
<evidence type="ECO:0000259" key="15">
    <source>
        <dbReference type="PROSITE" id="PS50109"/>
    </source>
</evidence>
<evidence type="ECO:0000256" key="7">
    <source>
        <dbReference type="ARBA" id="ARBA00022692"/>
    </source>
</evidence>
<evidence type="ECO:0000256" key="2">
    <source>
        <dbReference type="ARBA" id="ARBA00004651"/>
    </source>
</evidence>
<evidence type="ECO:0000256" key="9">
    <source>
        <dbReference type="ARBA" id="ARBA00022777"/>
    </source>
</evidence>
<evidence type="ECO:0000313" key="17">
    <source>
        <dbReference type="EMBL" id="SEW43741.1"/>
    </source>
</evidence>
<keyword evidence="12" id="KW-0902">Two-component regulatory system</keyword>
<keyword evidence="10" id="KW-0067">ATP-binding</keyword>
<keyword evidence="7 14" id="KW-0812">Transmembrane</keyword>